<protein>
    <submittedName>
        <fullName evidence="1">Uncharacterized protein</fullName>
    </submittedName>
</protein>
<organism evidence="1">
    <name type="scientific">bioreactor metagenome</name>
    <dbReference type="NCBI Taxonomy" id="1076179"/>
    <lineage>
        <taxon>unclassified sequences</taxon>
        <taxon>metagenomes</taxon>
        <taxon>ecological metagenomes</taxon>
    </lineage>
</organism>
<evidence type="ECO:0000313" key="1">
    <source>
        <dbReference type="EMBL" id="MPM52014.1"/>
    </source>
</evidence>
<reference evidence="1" key="1">
    <citation type="submission" date="2019-08" db="EMBL/GenBank/DDBJ databases">
        <authorList>
            <person name="Kucharzyk K."/>
            <person name="Murdoch R.W."/>
            <person name="Higgins S."/>
            <person name="Loffler F."/>
        </authorList>
    </citation>
    <scope>NUCLEOTIDE SEQUENCE</scope>
</reference>
<name>A0A645AQY7_9ZZZZ</name>
<accession>A0A645AQY7</accession>
<dbReference type="AlphaFoldDB" id="A0A645AQY7"/>
<proteinExistence type="predicted"/>
<comment type="caution">
    <text evidence="1">The sequence shown here is derived from an EMBL/GenBank/DDBJ whole genome shotgun (WGS) entry which is preliminary data.</text>
</comment>
<sequence length="74" mass="8332">MADKHALDVLRIHVFRQVDASFPVHRHLPYLVGKAGRTGVDRCLSQMFSQGFHQALAVRGCCLNPHVDTSSFWV</sequence>
<gene>
    <name evidence="1" type="ORF">SDC9_98767</name>
</gene>
<dbReference type="EMBL" id="VSSQ01013676">
    <property type="protein sequence ID" value="MPM52014.1"/>
    <property type="molecule type" value="Genomic_DNA"/>
</dbReference>